<dbReference type="FunFam" id="1.10.400.10:FF:000004">
    <property type="entry name" value="Guanine nucleotide-binding protein subunit alpha-12"/>
    <property type="match status" value="1"/>
</dbReference>
<protein>
    <submittedName>
        <fullName evidence="17">G protein subunit alpha 12</fullName>
    </submittedName>
</protein>
<feature type="binding site" evidence="14">
    <location>
        <position position="358"/>
    </location>
    <ligand>
        <name>GTP</name>
        <dbReference type="ChEBI" id="CHEBI:37565"/>
    </ligand>
</feature>
<reference evidence="17" key="1">
    <citation type="submission" date="2025-08" db="UniProtKB">
        <authorList>
            <consortium name="Ensembl"/>
        </authorList>
    </citation>
    <scope>IDENTIFICATION</scope>
</reference>
<keyword evidence="4" id="KW-0963">Cytoplasm</keyword>
<dbReference type="PANTHER" id="PTHR10218">
    <property type="entry name" value="GTP-BINDING PROTEIN ALPHA SUBUNIT"/>
    <property type="match status" value="1"/>
</dbReference>
<dbReference type="GO" id="GO:0007188">
    <property type="term" value="P:adenylate cyclase-modulating G protein-coupled receptor signaling pathway"/>
    <property type="evidence" value="ECO:0007669"/>
    <property type="project" value="TreeGrafter"/>
</dbReference>
<feature type="binding site" evidence="14">
    <location>
        <begin position="232"/>
        <end position="236"/>
    </location>
    <ligand>
        <name>GTP</name>
        <dbReference type="ChEBI" id="CHEBI:37565"/>
    </ligand>
</feature>
<feature type="binding site" evidence="14">
    <location>
        <begin position="207"/>
        <end position="213"/>
    </location>
    <ligand>
        <name>GTP</name>
        <dbReference type="ChEBI" id="CHEBI:37565"/>
    </ligand>
</feature>
<comment type="similarity">
    <text evidence="3">Belongs to the G-alpha family. G(12) subfamily.</text>
</comment>
<dbReference type="Proteomes" id="UP000265000">
    <property type="component" value="Unplaced"/>
</dbReference>
<dbReference type="RefSeq" id="XP_012729346.1">
    <property type="nucleotide sequence ID" value="XM_012873892.1"/>
</dbReference>
<proteinExistence type="inferred from homology"/>
<evidence type="ECO:0000256" key="10">
    <source>
        <dbReference type="ARBA" id="ARBA00023136"/>
    </source>
</evidence>
<keyword evidence="9 14" id="KW-0342">GTP-binding</keyword>
<dbReference type="CTD" id="503589"/>
<dbReference type="GeneID" id="105934066"/>
<comment type="subcellular location">
    <subcellularLocation>
        <location evidence="1">Cytoplasm</location>
    </subcellularLocation>
    <subcellularLocation>
        <location evidence="2">Membrane</location>
        <topology evidence="2">Lipid-anchor</topology>
    </subcellularLocation>
</comment>
<evidence type="ECO:0000256" key="6">
    <source>
        <dbReference type="ARBA" id="ARBA00022723"/>
    </source>
</evidence>
<dbReference type="GO" id="GO:0007266">
    <property type="term" value="P:Rho protein signal transduction"/>
    <property type="evidence" value="ECO:0007669"/>
    <property type="project" value="InterPro"/>
</dbReference>
<evidence type="ECO:0000313" key="17">
    <source>
        <dbReference type="Ensembl" id="ENSFHEP00000022316.1"/>
    </source>
</evidence>
<feature type="region of interest" description="Disordered" evidence="16">
    <location>
        <begin position="15"/>
        <end position="43"/>
    </location>
</feature>
<keyword evidence="18" id="KW-1185">Reference proteome</keyword>
<feature type="binding site" evidence="15">
    <location>
        <position position="213"/>
    </location>
    <ligand>
        <name>Mg(2+)</name>
        <dbReference type="ChEBI" id="CHEBI:18420"/>
    </ligand>
</feature>
<dbReference type="InterPro" id="IPR000469">
    <property type="entry name" value="Gprotein_alpha_12/13"/>
</dbReference>
<dbReference type="AlphaFoldDB" id="A0A3Q2Q6W3"/>
<keyword evidence="8 15" id="KW-0460">Magnesium</keyword>
<dbReference type="PANTHER" id="PTHR10218:SF130">
    <property type="entry name" value="GUANINE NUCLEOTIDE-BINDING PROTEIN SUBUNIT ALPHA-12"/>
    <property type="match status" value="1"/>
</dbReference>
<dbReference type="GO" id="GO:0031683">
    <property type="term" value="F:G-protein beta/gamma-subunit complex binding"/>
    <property type="evidence" value="ECO:0007669"/>
    <property type="project" value="InterPro"/>
</dbReference>
<evidence type="ECO:0000256" key="4">
    <source>
        <dbReference type="ARBA" id="ARBA00022490"/>
    </source>
</evidence>
<dbReference type="PRINTS" id="PR00318">
    <property type="entry name" value="GPROTEINA"/>
</dbReference>
<evidence type="ECO:0000256" key="14">
    <source>
        <dbReference type="PIRSR" id="PIRSR601019-1"/>
    </source>
</evidence>
<dbReference type="GO" id="GO:0005737">
    <property type="term" value="C:cytoplasm"/>
    <property type="evidence" value="ECO:0007669"/>
    <property type="project" value="UniProtKB-SubCell"/>
</dbReference>
<reference evidence="17" key="2">
    <citation type="submission" date="2025-09" db="UniProtKB">
        <authorList>
            <consortium name="Ensembl"/>
        </authorList>
    </citation>
    <scope>IDENTIFICATION</scope>
</reference>
<evidence type="ECO:0000256" key="2">
    <source>
        <dbReference type="ARBA" id="ARBA00004635"/>
    </source>
</evidence>
<dbReference type="Ensembl" id="ENSFHET00000013208.1">
    <property type="protein sequence ID" value="ENSFHEP00000022316.1"/>
    <property type="gene ID" value="ENSFHEG00000002591.1"/>
</dbReference>
<dbReference type="OrthoDB" id="5817230at2759"/>
<dbReference type="CDD" id="cd00066">
    <property type="entry name" value="G-alpha"/>
    <property type="match status" value="1"/>
</dbReference>
<dbReference type="GO" id="GO:0046872">
    <property type="term" value="F:metal ion binding"/>
    <property type="evidence" value="ECO:0007669"/>
    <property type="project" value="UniProtKB-KW"/>
</dbReference>
<evidence type="ECO:0000256" key="3">
    <source>
        <dbReference type="ARBA" id="ARBA00010405"/>
    </source>
</evidence>
<keyword evidence="12" id="KW-0807">Transducer</keyword>
<evidence type="ECO:0000256" key="5">
    <source>
        <dbReference type="ARBA" id="ARBA00022553"/>
    </source>
</evidence>
<dbReference type="InterPro" id="IPR001019">
    <property type="entry name" value="Gprotein_alpha_su"/>
</dbReference>
<dbReference type="GO" id="GO:0031526">
    <property type="term" value="C:brush border membrane"/>
    <property type="evidence" value="ECO:0007669"/>
    <property type="project" value="TreeGrafter"/>
</dbReference>
<dbReference type="Pfam" id="PF00503">
    <property type="entry name" value="G-alpha"/>
    <property type="match status" value="1"/>
</dbReference>
<dbReference type="GO" id="GO:0031752">
    <property type="term" value="F:D5 dopamine receptor binding"/>
    <property type="evidence" value="ECO:0007669"/>
    <property type="project" value="TreeGrafter"/>
</dbReference>
<sequence length="386" mass="44807">MSGVVRTLSRCLLPAEATREPGGSKQGRREERDAAKEREARRRSREIDAMLARERRAVRRLVKILLLGAGESGKSTFLKQMRIINGQEFDKKALLDFRDTIYENILKGMRVLVDARDKLGISWQSCENEKQGMLVMSWEGRVGASGVEPSEFQLYVMALSALWADTGIQEAYARRSEFQLSESVKYFLDNLDRIGQLSYVPSRQDILFARKATKGIVEHDFFIKKIPFKMVDVGGQRSQRQKWFQCFDGITSILFMVSSSEYDQVLMEDRRTNRLVESMNIFETIVNNKLFLNVSIILFLNKTDLLVEKIRTVDIRKNFPEFRGDPRRLEDVQAFLVQSFSRKRRNRGKPLFHHFTTAVDTENIRFVFHAVKDTILQENLKDIMLQ</sequence>
<keyword evidence="6 15" id="KW-0479">Metal-binding</keyword>
<dbReference type="FunFam" id="3.40.50.300:FF:000754">
    <property type="entry name" value="Guanine nucleotide-binding protein subunit alpha-13"/>
    <property type="match status" value="1"/>
</dbReference>
<evidence type="ECO:0000256" key="12">
    <source>
        <dbReference type="ARBA" id="ARBA00023224"/>
    </source>
</evidence>
<dbReference type="FunFam" id="3.40.50.300:FF:000692">
    <property type="entry name" value="Guanine nucleotide-binding protein subunit alpha"/>
    <property type="match status" value="1"/>
</dbReference>
<organism evidence="17 18">
    <name type="scientific">Fundulus heteroclitus</name>
    <name type="common">Killifish</name>
    <name type="synonym">Mummichog</name>
    <dbReference type="NCBI Taxonomy" id="8078"/>
    <lineage>
        <taxon>Eukaryota</taxon>
        <taxon>Metazoa</taxon>
        <taxon>Chordata</taxon>
        <taxon>Craniata</taxon>
        <taxon>Vertebrata</taxon>
        <taxon>Euteleostomi</taxon>
        <taxon>Actinopterygii</taxon>
        <taxon>Neopterygii</taxon>
        <taxon>Teleostei</taxon>
        <taxon>Neoteleostei</taxon>
        <taxon>Acanthomorphata</taxon>
        <taxon>Ovalentaria</taxon>
        <taxon>Atherinomorphae</taxon>
        <taxon>Cyprinodontiformes</taxon>
        <taxon>Fundulidae</taxon>
        <taxon>Fundulus</taxon>
    </lineage>
</organism>
<keyword evidence="10" id="KW-0472">Membrane</keyword>
<feature type="binding site" evidence="15">
    <location>
        <position position="75"/>
    </location>
    <ligand>
        <name>Mg(2+)</name>
        <dbReference type="ChEBI" id="CHEBI:18420"/>
    </ligand>
</feature>
<evidence type="ECO:0000256" key="13">
    <source>
        <dbReference type="ARBA" id="ARBA00023288"/>
    </source>
</evidence>
<dbReference type="InterPro" id="IPR027417">
    <property type="entry name" value="P-loop_NTPase"/>
</dbReference>
<dbReference type="Gene3D" id="1.10.400.10">
    <property type="entry name" value="GI Alpha 1, domain 2-like"/>
    <property type="match status" value="1"/>
</dbReference>
<name>A0A3Q2Q6W3_FUNHE</name>
<dbReference type="SUPFAM" id="SSF47895">
    <property type="entry name" value="Transducin (alpha subunit), insertion domain"/>
    <property type="match status" value="1"/>
</dbReference>
<evidence type="ECO:0000256" key="7">
    <source>
        <dbReference type="ARBA" id="ARBA00022741"/>
    </source>
</evidence>
<evidence type="ECO:0000256" key="16">
    <source>
        <dbReference type="SAM" id="MobiDB-lite"/>
    </source>
</evidence>
<keyword evidence="7 14" id="KW-0547">Nucleotide-binding</keyword>
<keyword evidence="13" id="KW-0449">Lipoprotein</keyword>
<dbReference type="InterPro" id="IPR011025">
    <property type="entry name" value="GproteinA_insert"/>
</dbReference>
<dbReference type="PRINTS" id="PR00440">
    <property type="entry name" value="GPROTEINA12"/>
</dbReference>
<dbReference type="Gene3D" id="3.40.50.300">
    <property type="entry name" value="P-loop containing nucleotide triphosphate hydrolases"/>
    <property type="match status" value="1"/>
</dbReference>
<dbReference type="GO" id="GO:0005525">
    <property type="term" value="F:GTP binding"/>
    <property type="evidence" value="ECO:0007669"/>
    <property type="project" value="UniProtKB-KW"/>
</dbReference>
<dbReference type="SMART" id="SM00275">
    <property type="entry name" value="G_alpha"/>
    <property type="match status" value="1"/>
</dbReference>
<feature type="compositionally biased region" description="Basic and acidic residues" evidence="16">
    <location>
        <begin position="27"/>
        <end position="43"/>
    </location>
</feature>
<dbReference type="GeneTree" id="ENSGT00940000157636"/>
<evidence type="ECO:0000256" key="9">
    <source>
        <dbReference type="ARBA" id="ARBA00023134"/>
    </source>
</evidence>
<evidence type="ECO:0000313" key="18">
    <source>
        <dbReference type="Proteomes" id="UP000265000"/>
    </source>
</evidence>
<evidence type="ECO:0000256" key="8">
    <source>
        <dbReference type="ARBA" id="ARBA00022842"/>
    </source>
</evidence>
<feature type="binding site" evidence="14">
    <location>
        <begin position="71"/>
        <end position="76"/>
    </location>
    <ligand>
        <name>GTP</name>
        <dbReference type="ChEBI" id="CHEBI:37565"/>
    </ligand>
</feature>
<dbReference type="PROSITE" id="PS51882">
    <property type="entry name" value="G_ALPHA"/>
    <property type="match status" value="1"/>
</dbReference>
<evidence type="ECO:0000256" key="15">
    <source>
        <dbReference type="PIRSR" id="PIRSR601019-2"/>
    </source>
</evidence>
<dbReference type="GO" id="GO:0003924">
    <property type="term" value="F:GTPase activity"/>
    <property type="evidence" value="ECO:0007669"/>
    <property type="project" value="InterPro"/>
</dbReference>
<feature type="binding site" evidence="14">
    <location>
        <begin position="301"/>
        <end position="304"/>
    </location>
    <ligand>
        <name>GTP</name>
        <dbReference type="ChEBI" id="CHEBI:37565"/>
    </ligand>
</feature>
<dbReference type="GO" id="GO:0005834">
    <property type="term" value="C:heterotrimeric G-protein complex"/>
    <property type="evidence" value="ECO:0007669"/>
    <property type="project" value="TreeGrafter"/>
</dbReference>
<evidence type="ECO:0000256" key="1">
    <source>
        <dbReference type="ARBA" id="ARBA00004496"/>
    </source>
</evidence>
<accession>A0A3Q2Q6W3</accession>
<keyword evidence="5" id="KW-0597">Phosphoprotein</keyword>
<keyword evidence="11" id="KW-0564">Palmitate</keyword>
<dbReference type="SUPFAM" id="SSF52540">
    <property type="entry name" value="P-loop containing nucleoside triphosphate hydrolases"/>
    <property type="match status" value="1"/>
</dbReference>
<evidence type="ECO:0000256" key="11">
    <source>
        <dbReference type="ARBA" id="ARBA00023139"/>
    </source>
</evidence>